<dbReference type="FunFam" id="3.30.200.20:FF:000432">
    <property type="entry name" value="LRR receptor-like serine/threonine-protein kinase EFR"/>
    <property type="match status" value="1"/>
</dbReference>
<feature type="transmembrane region" description="Helical" evidence="27">
    <location>
        <begin position="636"/>
        <end position="656"/>
    </location>
</feature>
<dbReference type="SMART" id="SM00220">
    <property type="entry name" value="S_TKc"/>
    <property type="match status" value="1"/>
</dbReference>
<dbReference type="PROSITE" id="PS00107">
    <property type="entry name" value="PROTEIN_KINASE_ATP"/>
    <property type="match status" value="1"/>
</dbReference>
<feature type="signal peptide" evidence="28">
    <location>
        <begin position="1"/>
        <end position="19"/>
    </location>
</feature>
<comment type="caution">
    <text evidence="30">The sequence shown here is derived from an EMBL/GenBank/DDBJ whole genome shotgun (WGS) entry which is preliminary data.</text>
</comment>
<comment type="similarity">
    <text evidence="4">Belongs to the protein kinase superfamily. Ser/Thr protein kinase family.</text>
</comment>
<evidence type="ECO:0000256" key="20">
    <source>
        <dbReference type="ARBA" id="ARBA00023180"/>
    </source>
</evidence>
<evidence type="ECO:0000256" key="18">
    <source>
        <dbReference type="ARBA" id="ARBA00023136"/>
    </source>
</evidence>
<evidence type="ECO:0000256" key="17">
    <source>
        <dbReference type="ARBA" id="ARBA00022989"/>
    </source>
</evidence>
<dbReference type="Pfam" id="PF13855">
    <property type="entry name" value="LRR_8"/>
    <property type="match status" value="4"/>
</dbReference>
<dbReference type="Gene3D" id="3.30.200.20">
    <property type="entry name" value="Phosphorylase Kinase, domain 1"/>
    <property type="match status" value="1"/>
</dbReference>
<sequence>MLPAVGQFILVLMACCAHAVFCSFKGNSTDRLALLDFKKAIGDPQQALISWNDSNHFCSWEGVLCSVKHPQRVTSLSLKNQALVGPISPSLGNLTFLKILTLSTNSFTGEIPSSLGHLHRLQHIDLRNNKLQGGIPNLANCSKLKDIWLRNNQIAGQITSDLPHGLQSLKLTSNNLTGTIPTCLANITTLEVLDFVYNNIGGNVPNEFATLSELQYLLVGSNNLSGSFPLSVLNLSNLVGFNIAFNDLSGDVPSYVGNSLPNLEIMDLGNNFFHGHIPSGLTNASNLRDIDISNNEFTGVVPGSIGKLSRLYFLHLGANKLHARSEQDWEFMNSLANCTELHEFSIYQNRLEGNVPKSLGNLSTKLQILTFSQNQLSGAFPSGLANFRSMIGVALDTNQFVGVVPEWLGILTNLQVVDLSSNKFSGIIPSSFSNLSQLQEIYLGSNQFEGHIHPILGNLQMLGVLNISDNNLQGSIPKELFRIPTIRLVSLSFNSLNGSLHTDIANAKQLTYLHISSNNLSGEIPSTLGNCKSLEYINFGNNAFSRIIPTSLGNITSLQILDLSHNSLTGSIPKSLGNLQLLEQLDLSFNHLMGEVPREGIFTNGFVVARWSYTYMRVLSCLWVQVSMTYLFQKKVAIPLASIVSLAIVIFVLVLWRGKQKRKSVSFPSFGSAFPKVSYNDLSRATESFSASNLIGNGRYSSVYQGKIFEDRTIVAVKVFSLETKGTQKSFTTECNALRNLRHRNLLPIITACSSIDSKGNDFKALVYQFMPRGDLHVLLHSTQDNGDTSAPSRITLAQRLCIVVDVADALEYLHHNNQGTIVHCDLKPSNILLDDNMIAHVGDFGLARFIFDSTGSSFTDLISASSIAIHGTVGYVPPEYATGGDVSSAGDVYSFGIVVLEIFLRKRPTDDMFKDEMNISRFVEMNFPDRISHILDPELLEEQQKTSVAMKEKSLECLHSVLKIGLCCANPSPNERMDMREVAARLHGIKAAYLSGN</sequence>
<dbReference type="EMBL" id="PQIB02000006">
    <property type="protein sequence ID" value="RLN11721.1"/>
    <property type="molecule type" value="Genomic_DNA"/>
</dbReference>
<comment type="function">
    <text evidence="23">Receptor kinase that detects X.oryzae pv. oryzae protein Ax21 to promote innate immunity. Following X.oryzae pv. oryzae protein Ax21 detection, undergoes cleavage, releasing the processed protein kinase Xa21 chain.</text>
</comment>
<evidence type="ECO:0000256" key="14">
    <source>
        <dbReference type="ARBA" id="ARBA00022741"/>
    </source>
</evidence>
<keyword evidence="10" id="KW-0808">Transferase</keyword>
<dbReference type="InterPro" id="IPR001611">
    <property type="entry name" value="Leu-rich_rpt"/>
</dbReference>
<evidence type="ECO:0000256" key="12">
    <source>
        <dbReference type="ARBA" id="ARBA00022729"/>
    </source>
</evidence>
<dbReference type="SMART" id="SM00369">
    <property type="entry name" value="LRR_TYP"/>
    <property type="match status" value="6"/>
</dbReference>
<keyword evidence="7" id="KW-0723">Serine/threonine-protein kinase</keyword>
<dbReference type="InterPro" id="IPR017441">
    <property type="entry name" value="Protein_kinase_ATP_BS"/>
</dbReference>
<dbReference type="Proteomes" id="UP000275267">
    <property type="component" value="Unassembled WGS sequence"/>
</dbReference>
<evidence type="ECO:0000256" key="26">
    <source>
        <dbReference type="PROSITE-ProRule" id="PRU10141"/>
    </source>
</evidence>
<keyword evidence="18 27" id="KW-0472">Membrane</keyword>
<dbReference type="InterPro" id="IPR000719">
    <property type="entry name" value="Prot_kinase_dom"/>
</dbReference>
<evidence type="ECO:0000256" key="9">
    <source>
        <dbReference type="ARBA" id="ARBA00022614"/>
    </source>
</evidence>
<evidence type="ECO:0000256" key="19">
    <source>
        <dbReference type="ARBA" id="ARBA00023170"/>
    </source>
</evidence>
<dbReference type="PROSITE" id="PS50011">
    <property type="entry name" value="PROTEIN_KINASE_DOM"/>
    <property type="match status" value="1"/>
</dbReference>
<comment type="catalytic activity">
    <reaction evidence="22">
        <text>L-seryl-[protein] + ATP = O-phospho-L-seryl-[protein] + ADP + H(+)</text>
        <dbReference type="Rhea" id="RHEA:17989"/>
        <dbReference type="Rhea" id="RHEA-COMP:9863"/>
        <dbReference type="Rhea" id="RHEA-COMP:11604"/>
        <dbReference type="ChEBI" id="CHEBI:15378"/>
        <dbReference type="ChEBI" id="CHEBI:29999"/>
        <dbReference type="ChEBI" id="CHEBI:30616"/>
        <dbReference type="ChEBI" id="CHEBI:83421"/>
        <dbReference type="ChEBI" id="CHEBI:456216"/>
        <dbReference type="EC" id="2.7.11.1"/>
    </reaction>
</comment>
<keyword evidence="14 26" id="KW-0547">Nucleotide-binding</keyword>
<keyword evidence="13" id="KW-0677">Repeat</keyword>
<dbReference type="InterPro" id="IPR051809">
    <property type="entry name" value="Plant_receptor-like_S/T_kinase"/>
</dbReference>
<dbReference type="PROSITE" id="PS51450">
    <property type="entry name" value="LRR"/>
    <property type="match status" value="1"/>
</dbReference>
<keyword evidence="8" id="KW-0597">Phosphoprotein</keyword>
<dbReference type="FunFam" id="1.10.510.10:FF:000358">
    <property type="entry name" value="Putative leucine-rich repeat receptor-like serine/threonine-protein kinase"/>
    <property type="match status" value="1"/>
</dbReference>
<dbReference type="PRINTS" id="PR00019">
    <property type="entry name" value="LEURICHRPT"/>
</dbReference>
<keyword evidence="11 27" id="KW-0812">Transmembrane</keyword>
<dbReference type="SUPFAM" id="SSF52058">
    <property type="entry name" value="L domain-like"/>
    <property type="match status" value="1"/>
</dbReference>
<keyword evidence="16 26" id="KW-0067">ATP-binding</keyword>
<dbReference type="InterPro" id="IPR008271">
    <property type="entry name" value="Ser/Thr_kinase_AS"/>
</dbReference>
<dbReference type="InterPro" id="IPR032675">
    <property type="entry name" value="LRR_dom_sf"/>
</dbReference>
<evidence type="ECO:0000256" key="8">
    <source>
        <dbReference type="ARBA" id="ARBA00022553"/>
    </source>
</evidence>
<dbReference type="PROSITE" id="PS00108">
    <property type="entry name" value="PROTEIN_KINASE_ST"/>
    <property type="match status" value="1"/>
</dbReference>
<evidence type="ECO:0000256" key="2">
    <source>
        <dbReference type="ARBA" id="ARBA00004389"/>
    </source>
</evidence>
<proteinExistence type="inferred from homology"/>
<comment type="catalytic activity">
    <reaction evidence="21">
        <text>L-threonyl-[protein] + ATP = O-phospho-L-threonyl-[protein] + ADP + H(+)</text>
        <dbReference type="Rhea" id="RHEA:46608"/>
        <dbReference type="Rhea" id="RHEA-COMP:11060"/>
        <dbReference type="Rhea" id="RHEA-COMP:11605"/>
        <dbReference type="ChEBI" id="CHEBI:15378"/>
        <dbReference type="ChEBI" id="CHEBI:30013"/>
        <dbReference type="ChEBI" id="CHEBI:30616"/>
        <dbReference type="ChEBI" id="CHEBI:61977"/>
        <dbReference type="ChEBI" id="CHEBI:456216"/>
        <dbReference type="EC" id="2.7.11.1"/>
    </reaction>
</comment>
<dbReference type="GO" id="GO:0005789">
    <property type="term" value="C:endoplasmic reticulum membrane"/>
    <property type="evidence" value="ECO:0007669"/>
    <property type="project" value="UniProtKB-SubCell"/>
</dbReference>
<protein>
    <recommendedName>
        <fullName evidence="25">Receptor kinase-like protein Xa21</fullName>
        <ecNumber evidence="5">2.7.11.1</ecNumber>
    </recommendedName>
</protein>
<name>A0A3L6RXT3_PANMI</name>
<dbReference type="OrthoDB" id="676979at2759"/>
<reference evidence="31" key="1">
    <citation type="journal article" date="2019" name="Nat. Commun.">
        <title>The genome of broomcorn millet.</title>
        <authorList>
            <person name="Zou C."/>
            <person name="Miki D."/>
            <person name="Li D."/>
            <person name="Tang Q."/>
            <person name="Xiao L."/>
            <person name="Rajput S."/>
            <person name="Deng P."/>
            <person name="Jia W."/>
            <person name="Huang R."/>
            <person name="Zhang M."/>
            <person name="Sun Y."/>
            <person name="Hu J."/>
            <person name="Fu X."/>
            <person name="Schnable P.S."/>
            <person name="Li F."/>
            <person name="Zhang H."/>
            <person name="Feng B."/>
            <person name="Zhu X."/>
            <person name="Liu R."/>
            <person name="Schnable J.C."/>
            <person name="Zhu J.-K."/>
            <person name="Zhang H."/>
        </authorList>
    </citation>
    <scope>NUCLEOTIDE SEQUENCE [LARGE SCALE GENOMIC DNA]</scope>
</reference>
<evidence type="ECO:0000313" key="30">
    <source>
        <dbReference type="EMBL" id="RLN11721.1"/>
    </source>
</evidence>
<evidence type="ECO:0000256" key="21">
    <source>
        <dbReference type="ARBA" id="ARBA00047899"/>
    </source>
</evidence>
<keyword evidence="20" id="KW-0325">Glycoprotein</keyword>
<keyword evidence="9" id="KW-0433">Leucine-rich repeat</keyword>
<evidence type="ECO:0000256" key="22">
    <source>
        <dbReference type="ARBA" id="ARBA00048679"/>
    </source>
</evidence>
<evidence type="ECO:0000256" key="16">
    <source>
        <dbReference type="ARBA" id="ARBA00022840"/>
    </source>
</evidence>
<gene>
    <name evidence="30" type="ORF">C2845_PM09G16940</name>
</gene>
<dbReference type="InterPro" id="IPR013210">
    <property type="entry name" value="LRR_N_plant-typ"/>
</dbReference>
<evidence type="ECO:0000256" key="24">
    <source>
        <dbReference type="ARBA" id="ARBA00056628"/>
    </source>
</evidence>
<dbReference type="Pfam" id="PF00560">
    <property type="entry name" value="LRR_1"/>
    <property type="match status" value="1"/>
</dbReference>
<evidence type="ECO:0000256" key="25">
    <source>
        <dbReference type="ARBA" id="ARBA00072040"/>
    </source>
</evidence>
<keyword evidence="12 28" id="KW-0732">Signal</keyword>
<comment type="subcellular location">
    <subcellularLocation>
        <location evidence="1">Cell membrane</location>
        <topology evidence="1">Single-pass membrane protein</topology>
    </subcellularLocation>
    <subcellularLocation>
        <location evidence="2">Endoplasmic reticulum membrane</location>
        <topology evidence="2">Single-pass membrane protein</topology>
    </subcellularLocation>
    <subcellularLocation>
        <location evidence="3">Membrane</location>
        <topology evidence="3">Single-pass type I membrane protein</topology>
    </subcellularLocation>
</comment>
<evidence type="ECO:0000256" key="7">
    <source>
        <dbReference type="ARBA" id="ARBA00022527"/>
    </source>
</evidence>
<evidence type="ECO:0000256" key="23">
    <source>
        <dbReference type="ARBA" id="ARBA00054320"/>
    </source>
</evidence>
<evidence type="ECO:0000256" key="5">
    <source>
        <dbReference type="ARBA" id="ARBA00012513"/>
    </source>
</evidence>
<keyword evidence="31" id="KW-1185">Reference proteome</keyword>
<dbReference type="Gene3D" id="3.80.10.10">
    <property type="entry name" value="Ribonuclease Inhibitor"/>
    <property type="match status" value="4"/>
</dbReference>
<dbReference type="SUPFAM" id="SSF56112">
    <property type="entry name" value="Protein kinase-like (PK-like)"/>
    <property type="match status" value="1"/>
</dbReference>
<evidence type="ECO:0000256" key="13">
    <source>
        <dbReference type="ARBA" id="ARBA00022737"/>
    </source>
</evidence>
<evidence type="ECO:0000256" key="28">
    <source>
        <dbReference type="SAM" id="SignalP"/>
    </source>
</evidence>
<dbReference type="InterPro" id="IPR001245">
    <property type="entry name" value="Ser-Thr/Tyr_kinase_cat_dom"/>
</dbReference>
<keyword evidence="19" id="KW-0675">Receptor</keyword>
<evidence type="ECO:0000256" key="4">
    <source>
        <dbReference type="ARBA" id="ARBA00008684"/>
    </source>
</evidence>
<keyword evidence="15" id="KW-0418">Kinase</keyword>
<dbReference type="STRING" id="4540.A0A3L6RXT3"/>
<dbReference type="SMART" id="SM00365">
    <property type="entry name" value="LRR_SD22"/>
    <property type="match status" value="7"/>
</dbReference>
<dbReference type="FunFam" id="3.80.10.10:FF:000095">
    <property type="entry name" value="LRR receptor-like serine/threonine-protein kinase GSO1"/>
    <property type="match status" value="1"/>
</dbReference>
<evidence type="ECO:0000313" key="31">
    <source>
        <dbReference type="Proteomes" id="UP000275267"/>
    </source>
</evidence>
<dbReference type="SUPFAM" id="SSF52047">
    <property type="entry name" value="RNI-like"/>
    <property type="match status" value="1"/>
</dbReference>
<comment type="function">
    <text evidence="24">The processed protein kinase Xa21 chain released by protein cleavage after X.oryzae pv. oryzae protein Ax21 detection translocates into the nucleus where it can bind and regulate WRKY62, a transcription factor. Confers resistance to the bacterial pathogen X.oryzae pv. oryzae (Xoo).</text>
</comment>
<dbReference type="Pfam" id="PF08263">
    <property type="entry name" value="LRRNT_2"/>
    <property type="match status" value="1"/>
</dbReference>
<dbReference type="AlphaFoldDB" id="A0A3L6RXT3"/>
<evidence type="ECO:0000256" key="15">
    <source>
        <dbReference type="ARBA" id="ARBA00022777"/>
    </source>
</evidence>
<dbReference type="EC" id="2.7.11.1" evidence="5"/>
<dbReference type="InterPro" id="IPR011009">
    <property type="entry name" value="Kinase-like_dom_sf"/>
</dbReference>
<dbReference type="InterPro" id="IPR025875">
    <property type="entry name" value="Leu-rich_rpt_4"/>
</dbReference>
<organism evidence="30 31">
    <name type="scientific">Panicum miliaceum</name>
    <name type="common">Proso millet</name>
    <name type="synonym">Broomcorn millet</name>
    <dbReference type="NCBI Taxonomy" id="4540"/>
    <lineage>
        <taxon>Eukaryota</taxon>
        <taxon>Viridiplantae</taxon>
        <taxon>Streptophyta</taxon>
        <taxon>Embryophyta</taxon>
        <taxon>Tracheophyta</taxon>
        <taxon>Spermatophyta</taxon>
        <taxon>Magnoliopsida</taxon>
        <taxon>Liliopsida</taxon>
        <taxon>Poales</taxon>
        <taxon>Poaceae</taxon>
        <taxon>PACMAD clade</taxon>
        <taxon>Panicoideae</taxon>
        <taxon>Panicodae</taxon>
        <taxon>Paniceae</taxon>
        <taxon>Panicinae</taxon>
        <taxon>Panicum</taxon>
        <taxon>Panicum sect. Panicum</taxon>
    </lineage>
</organism>
<dbReference type="GO" id="GO:0004674">
    <property type="term" value="F:protein serine/threonine kinase activity"/>
    <property type="evidence" value="ECO:0007669"/>
    <property type="project" value="UniProtKB-KW"/>
</dbReference>
<accession>A0A3L6RXT3</accession>
<dbReference type="Gene3D" id="1.10.510.10">
    <property type="entry name" value="Transferase(Phosphotransferase) domain 1"/>
    <property type="match status" value="1"/>
</dbReference>
<evidence type="ECO:0000256" key="10">
    <source>
        <dbReference type="ARBA" id="ARBA00022679"/>
    </source>
</evidence>
<dbReference type="GO" id="GO:0005524">
    <property type="term" value="F:ATP binding"/>
    <property type="evidence" value="ECO:0007669"/>
    <property type="project" value="UniProtKB-UniRule"/>
</dbReference>
<feature type="chain" id="PRO_5018196531" description="Receptor kinase-like protein Xa21" evidence="28">
    <location>
        <begin position="20"/>
        <end position="998"/>
    </location>
</feature>
<evidence type="ECO:0000256" key="3">
    <source>
        <dbReference type="ARBA" id="ARBA00004479"/>
    </source>
</evidence>
<evidence type="ECO:0000256" key="1">
    <source>
        <dbReference type="ARBA" id="ARBA00004162"/>
    </source>
</evidence>
<dbReference type="Pfam" id="PF07714">
    <property type="entry name" value="PK_Tyr_Ser-Thr"/>
    <property type="match status" value="1"/>
</dbReference>
<dbReference type="Pfam" id="PF12799">
    <property type="entry name" value="LRR_4"/>
    <property type="match status" value="1"/>
</dbReference>
<keyword evidence="17 27" id="KW-1133">Transmembrane helix</keyword>
<evidence type="ECO:0000259" key="29">
    <source>
        <dbReference type="PROSITE" id="PS50011"/>
    </source>
</evidence>
<dbReference type="InterPro" id="IPR003591">
    <property type="entry name" value="Leu-rich_rpt_typical-subtyp"/>
</dbReference>
<evidence type="ECO:0000256" key="11">
    <source>
        <dbReference type="ARBA" id="ARBA00022692"/>
    </source>
</evidence>
<dbReference type="GO" id="GO:0005886">
    <property type="term" value="C:plasma membrane"/>
    <property type="evidence" value="ECO:0007669"/>
    <property type="project" value="UniProtKB-SubCell"/>
</dbReference>
<feature type="domain" description="Protein kinase" evidence="29">
    <location>
        <begin position="689"/>
        <end position="995"/>
    </location>
</feature>
<keyword evidence="6" id="KW-1003">Cell membrane</keyword>
<dbReference type="FunFam" id="3.80.10.10:FF:000288">
    <property type="entry name" value="LRR receptor-like serine/threonine-protein kinase EFR"/>
    <property type="match status" value="1"/>
</dbReference>
<dbReference type="PANTHER" id="PTHR27008:SF537">
    <property type="entry name" value="OS11G0173432 PROTEIN"/>
    <property type="match status" value="1"/>
</dbReference>
<feature type="binding site" evidence="26">
    <location>
        <position position="718"/>
    </location>
    <ligand>
        <name>ATP</name>
        <dbReference type="ChEBI" id="CHEBI:30616"/>
    </ligand>
</feature>
<evidence type="ECO:0000256" key="27">
    <source>
        <dbReference type="SAM" id="Phobius"/>
    </source>
</evidence>
<dbReference type="PANTHER" id="PTHR27008">
    <property type="entry name" value="OS04G0122200 PROTEIN"/>
    <property type="match status" value="1"/>
</dbReference>
<evidence type="ECO:0000256" key="6">
    <source>
        <dbReference type="ARBA" id="ARBA00022475"/>
    </source>
</evidence>